<dbReference type="RefSeq" id="WP_377097763.1">
    <property type="nucleotide sequence ID" value="NZ_JBHTHU010000002.1"/>
</dbReference>
<dbReference type="SUPFAM" id="SSF56935">
    <property type="entry name" value="Porins"/>
    <property type="match status" value="1"/>
</dbReference>
<keyword evidence="1" id="KW-0732">Signal</keyword>
<gene>
    <name evidence="2" type="ORF">ACFQZS_04645</name>
</gene>
<accession>A0ABW2YW32</accession>
<sequence>MRTKYIMCLIALIAIGKTSFAQYAKDAVRFSGAQTGTTSRVKAIGGANVSVGGDLTSVSGNPAGLGFFTRSEISVTPEFNGTKNNASYLGQSTSQSKNSGNLNNVAAVFYSRLNTPRGTDKTKGWLSMNFGLGYNRTNDFGENIRFGGTNTNSINDYYADLANSSGIQGDFVQGYAYDHNLIDAYNTSATPYQSNNPRPISVKQANDIIRTGGQSEFNLSLGANYSNKLYLGLGIGIVGLNYNSTNMFNEIGVVNISEGTPATFVNRNYNSSYTQYQNTKGAGFNAKLGLIYKIDEAVRLGAQITTPTWMSVDDSFSEGLNTQISNGTKYTSESPAYTLSYTMRTPFKAAGGLSVFIGKAGFITGDVEYVNYSSARLNNTDGYNSSYDNSIIRNNYKGAVNIRTGAEIKVVPNFMLRGGYGLLGSPLKTDGKNTTMATGGLGYRFGTYYFDAAYQHVSGTQNINPYLLGTASPVANVMRTNDNFFLTLGMRF</sequence>
<protein>
    <submittedName>
        <fullName evidence="2">OmpP1/FadL family transporter</fullName>
    </submittedName>
</protein>
<evidence type="ECO:0000256" key="1">
    <source>
        <dbReference type="SAM" id="SignalP"/>
    </source>
</evidence>
<feature type="signal peptide" evidence="1">
    <location>
        <begin position="1"/>
        <end position="23"/>
    </location>
</feature>
<name>A0ABW2YW32_9SPHI</name>
<organism evidence="2 3">
    <name type="scientific">Mucilaginibacter calamicampi</name>
    <dbReference type="NCBI Taxonomy" id="1302352"/>
    <lineage>
        <taxon>Bacteria</taxon>
        <taxon>Pseudomonadati</taxon>
        <taxon>Bacteroidota</taxon>
        <taxon>Sphingobacteriia</taxon>
        <taxon>Sphingobacteriales</taxon>
        <taxon>Sphingobacteriaceae</taxon>
        <taxon>Mucilaginibacter</taxon>
    </lineage>
</organism>
<proteinExistence type="predicted"/>
<dbReference type="Gene3D" id="2.40.160.60">
    <property type="entry name" value="Outer membrane protein transport protein (OMPP1/FadL/TodX)"/>
    <property type="match status" value="1"/>
</dbReference>
<evidence type="ECO:0000313" key="2">
    <source>
        <dbReference type="EMBL" id="MFD0749418.1"/>
    </source>
</evidence>
<dbReference type="Proteomes" id="UP001596958">
    <property type="component" value="Unassembled WGS sequence"/>
</dbReference>
<feature type="chain" id="PRO_5045418493" evidence="1">
    <location>
        <begin position="24"/>
        <end position="492"/>
    </location>
</feature>
<keyword evidence="3" id="KW-1185">Reference proteome</keyword>
<comment type="caution">
    <text evidence="2">The sequence shown here is derived from an EMBL/GenBank/DDBJ whole genome shotgun (WGS) entry which is preliminary data.</text>
</comment>
<dbReference type="EMBL" id="JBHTHU010000002">
    <property type="protein sequence ID" value="MFD0749418.1"/>
    <property type="molecule type" value="Genomic_DNA"/>
</dbReference>
<reference evidence="3" key="1">
    <citation type="journal article" date="2019" name="Int. J. Syst. Evol. Microbiol.">
        <title>The Global Catalogue of Microorganisms (GCM) 10K type strain sequencing project: providing services to taxonomists for standard genome sequencing and annotation.</title>
        <authorList>
            <consortium name="The Broad Institute Genomics Platform"/>
            <consortium name="The Broad Institute Genome Sequencing Center for Infectious Disease"/>
            <person name="Wu L."/>
            <person name="Ma J."/>
        </authorList>
    </citation>
    <scope>NUCLEOTIDE SEQUENCE [LARGE SCALE GENOMIC DNA]</scope>
    <source>
        <strain evidence="3">CCUG 63418</strain>
    </source>
</reference>
<evidence type="ECO:0000313" key="3">
    <source>
        <dbReference type="Proteomes" id="UP001596958"/>
    </source>
</evidence>